<feature type="domain" description="Peptidase S9 prolyl oligopeptidase catalytic" evidence="9">
    <location>
        <begin position="79"/>
        <end position="166"/>
    </location>
</feature>
<evidence type="ECO:0000256" key="1">
    <source>
        <dbReference type="ARBA" id="ARBA00004613"/>
    </source>
</evidence>
<accession>A0ABT9BG40</accession>
<evidence type="ECO:0000256" key="5">
    <source>
        <dbReference type="ARBA" id="ARBA00022801"/>
    </source>
</evidence>
<organism evidence="10 11">
    <name type="scientific">Hymenobacter aranciens</name>
    <dbReference type="NCBI Taxonomy" id="3063996"/>
    <lineage>
        <taxon>Bacteria</taxon>
        <taxon>Pseudomonadati</taxon>
        <taxon>Bacteroidota</taxon>
        <taxon>Cytophagia</taxon>
        <taxon>Cytophagales</taxon>
        <taxon>Hymenobacteraceae</taxon>
        <taxon>Hymenobacter</taxon>
    </lineage>
</organism>
<evidence type="ECO:0000256" key="4">
    <source>
        <dbReference type="ARBA" id="ARBA00022729"/>
    </source>
</evidence>
<keyword evidence="11" id="KW-1185">Reference proteome</keyword>
<keyword evidence="2" id="KW-0964">Secreted</keyword>
<proteinExistence type="predicted"/>
<feature type="chain" id="PRO_5046077405" evidence="8">
    <location>
        <begin position="19"/>
        <end position="387"/>
    </location>
</feature>
<evidence type="ECO:0000313" key="10">
    <source>
        <dbReference type="EMBL" id="MDO7877229.1"/>
    </source>
</evidence>
<dbReference type="PANTHER" id="PTHR38050:SF2">
    <property type="entry name" value="FERULOYL ESTERASE C-RELATED"/>
    <property type="match status" value="1"/>
</dbReference>
<dbReference type="Gene3D" id="3.40.50.1820">
    <property type="entry name" value="alpha/beta hydrolase"/>
    <property type="match status" value="1"/>
</dbReference>
<keyword evidence="5" id="KW-0378">Hydrolase</keyword>
<dbReference type="RefSeq" id="WP_305008659.1">
    <property type="nucleotide sequence ID" value="NZ_JAUQSY010000018.1"/>
</dbReference>
<feature type="signal peptide" evidence="8">
    <location>
        <begin position="1"/>
        <end position="18"/>
    </location>
</feature>
<reference evidence="10" key="1">
    <citation type="submission" date="2023-07" db="EMBL/GenBank/DDBJ databases">
        <authorList>
            <person name="Kim M.K."/>
        </authorList>
    </citation>
    <scope>NUCLEOTIDE SEQUENCE</scope>
    <source>
        <strain evidence="10">ASUV-10-1</strain>
    </source>
</reference>
<dbReference type="InterPro" id="IPR029058">
    <property type="entry name" value="AB_hydrolase_fold"/>
</dbReference>
<dbReference type="InterPro" id="IPR001375">
    <property type="entry name" value="Peptidase_S9_cat"/>
</dbReference>
<protein>
    <submittedName>
        <fullName evidence="10">PHB depolymerase family esterase</fullName>
    </submittedName>
</protein>
<comment type="caution">
    <text evidence="10">The sequence shown here is derived from an EMBL/GenBank/DDBJ whole genome shotgun (WGS) entry which is preliminary data.</text>
</comment>
<dbReference type="Pfam" id="PF00326">
    <property type="entry name" value="Peptidase_S9"/>
    <property type="match status" value="1"/>
</dbReference>
<dbReference type="Proteomes" id="UP001176429">
    <property type="component" value="Unassembled WGS sequence"/>
</dbReference>
<keyword evidence="7" id="KW-0624">Polysaccharide degradation</keyword>
<evidence type="ECO:0000256" key="2">
    <source>
        <dbReference type="ARBA" id="ARBA00022525"/>
    </source>
</evidence>
<evidence type="ECO:0000313" key="11">
    <source>
        <dbReference type="Proteomes" id="UP001176429"/>
    </source>
</evidence>
<dbReference type="EMBL" id="JAUQSY010000018">
    <property type="protein sequence ID" value="MDO7877229.1"/>
    <property type="molecule type" value="Genomic_DNA"/>
</dbReference>
<name>A0ABT9BG40_9BACT</name>
<evidence type="ECO:0000256" key="6">
    <source>
        <dbReference type="ARBA" id="ARBA00023277"/>
    </source>
</evidence>
<evidence type="ECO:0000256" key="8">
    <source>
        <dbReference type="SAM" id="SignalP"/>
    </source>
</evidence>
<comment type="subcellular location">
    <subcellularLocation>
        <location evidence="1">Secreted</location>
    </subcellularLocation>
</comment>
<gene>
    <name evidence="10" type="ORF">Q5H93_20960</name>
</gene>
<keyword evidence="4 8" id="KW-0732">Signal</keyword>
<evidence type="ECO:0000256" key="3">
    <source>
        <dbReference type="ARBA" id="ARBA00022651"/>
    </source>
</evidence>
<keyword evidence="6" id="KW-0119">Carbohydrate metabolism</keyword>
<evidence type="ECO:0000259" key="9">
    <source>
        <dbReference type="Pfam" id="PF00326"/>
    </source>
</evidence>
<sequence>MKQLFQLCLCLLVFTAQAQSGTTLTGSIRAGGRVRDYRLYVPPSYQPGRATPLLFNLQCYGSNNLSQERYGDFRAIADTAGFLIVHPNGTIDPGTSYLYWNAWNQSGGPDDVAFLAALFDTLAQRYTMDPDRLYSAGYSNGGFMSYELACHLGARVAAVASVCGSMETGQPGTCRSAHPMPVLEIHGTGDTNVTYTGGSWFVSIPTVLNYWVQANGCNPVPVVTAVPDIDPTDNTTAEHSVRRGPRVGAVVEHFRVLNRGHVWPGGPPSSTDVVNRDISASREVWRFLRRYRLSRLGLVAVPAGGPASVSIFPNPVGEAATVVLRAGPGLRPPQVRAYDALGRAVPLAATAGPGGAVQLDVRSWPAGVYGLRVADDAAGSRWVRLVK</sequence>
<evidence type="ECO:0000256" key="7">
    <source>
        <dbReference type="ARBA" id="ARBA00023326"/>
    </source>
</evidence>
<dbReference type="InterPro" id="IPR043595">
    <property type="entry name" value="FaeB/C/D"/>
</dbReference>
<dbReference type="SUPFAM" id="SSF53474">
    <property type="entry name" value="alpha/beta-Hydrolases"/>
    <property type="match status" value="1"/>
</dbReference>
<keyword evidence="3" id="KW-0858">Xylan degradation</keyword>
<dbReference type="PANTHER" id="PTHR38050">
    <property type="match status" value="1"/>
</dbReference>